<proteinExistence type="predicted"/>
<feature type="transmembrane region" description="Helical" evidence="1">
    <location>
        <begin position="43"/>
        <end position="65"/>
    </location>
</feature>
<protein>
    <submittedName>
        <fullName evidence="2">Uncharacterized protein</fullName>
    </submittedName>
</protein>
<dbReference type="EMBL" id="MN739993">
    <property type="protein sequence ID" value="QHT81868.1"/>
    <property type="molecule type" value="Genomic_DNA"/>
</dbReference>
<keyword evidence="1" id="KW-1133">Transmembrane helix</keyword>
<evidence type="ECO:0000256" key="1">
    <source>
        <dbReference type="SAM" id="Phobius"/>
    </source>
</evidence>
<keyword evidence="1" id="KW-0472">Membrane</keyword>
<dbReference type="AlphaFoldDB" id="A0A6C0HME4"/>
<organism evidence="2">
    <name type="scientific">viral metagenome</name>
    <dbReference type="NCBI Taxonomy" id="1070528"/>
    <lineage>
        <taxon>unclassified sequences</taxon>
        <taxon>metagenomes</taxon>
        <taxon>organismal metagenomes</taxon>
    </lineage>
</organism>
<keyword evidence="1" id="KW-0812">Transmembrane</keyword>
<name>A0A6C0HME4_9ZZZZ</name>
<accession>A0A6C0HME4</accession>
<evidence type="ECO:0000313" key="2">
    <source>
        <dbReference type="EMBL" id="QHT81868.1"/>
    </source>
</evidence>
<sequence length="67" mass="8039">MFTQKQPNHPMQRKRRRLSEVAYPGFKKIRIIKRVTRRDPTEWFLFLTTMIVVAASIIGIVYILVMF</sequence>
<reference evidence="2" key="1">
    <citation type="journal article" date="2020" name="Nature">
        <title>Giant virus diversity and host interactions through global metagenomics.</title>
        <authorList>
            <person name="Schulz F."/>
            <person name="Roux S."/>
            <person name="Paez-Espino D."/>
            <person name="Jungbluth S."/>
            <person name="Walsh D.A."/>
            <person name="Denef V.J."/>
            <person name="McMahon K.D."/>
            <person name="Konstantinidis K.T."/>
            <person name="Eloe-Fadrosh E.A."/>
            <person name="Kyrpides N.C."/>
            <person name="Woyke T."/>
        </authorList>
    </citation>
    <scope>NUCLEOTIDE SEQUENCE</scope>
    <source>
        <strain evidence="2">GVMAG-M-3300023184-160</strain>
    </source>
</reference>